<dbReference type="PIRSF" id="PIRSF006603">
    <property type="entry name" value="DinF"/>
    <property type="match status" value="1"/>
</dbReference>
<accession>A0A369Q898</accession>
<evidence type="ECO:0000256" key="2">
    <source>
        <dbReference type="ARBA" id="ARBA00022448"/>
    </source>
</evidence>
<feature type="transmembrane region" description="Helical" evidence="10">
    <location>
        <begin position="368"/>
        <end position="391"/>
    </location>
</feature>
<dbReference type="Pfam" id="PF01554">
    <property type="entry name" value="MatE"/>
    <property type="match status" value="2"/>
</dbReference>
<feature type="transmembrane region" description="Helical" evidence="10">
    <location>
        <begin position="67"/>
        <end position="91"/>
    </location>
</feature>
<evidence type="ECO:0000256" key="1">
    <source>
        <dbReference type="ARBA" id="ARBA00004429"/>
    </source>
</evidence>
<protein>
    <recommendedName>
        <fullName evidence="9">Multidrug-efflux transporter</fullName>
    </recommendedName>
</protein>
<dbReference type="EMBL" id="QBKA01000002">
    <property type="protein sequence ID" value="RDC60934.1"/>
    <property type="molecule type" value="Genomic_DNA"/>
</dbReference>
<dbReference type="CDD" id="cd13131">
    <property type="entry name" value="MATE_NorM_like"/>
    <property type="match status" value="1"/>
</dbReference>
<evidence type="ECO:0000313" key="12">
    <source>
        <dbReference type="Proteomes" id="UP000253727"/>
    </source>
</evidence>
<keyword evidence="3" id="KW-0050">Antiport</keyword>
<keyword evidence="8 10" id="KW-0472">Membrane</keyword>
<comment type="subcellular location">
    <subcellularLocation>
        <location evidence="1">Cell inner membrane</location>
        <topology evidence="1">Multi-pass membrane protein</topology>
    </subcellularLocation>
</comment>
<keyword evidence="12" id="KW-1185">Reference proteome</keyword>
<feature type="transmembrane region" description="Helical" evidence="10">
    <location>
        <begin position="145"/>
        <end position="166"/>
    </location>
</feature>
<dbReference type="PANTHER" id="PTHR43298">
    <property type="entry name" value="MULTIDRUG RESISTANCE PROTEIN NORM-RELATED"/>
    <property type="match status" value="1"/>
</dbReference>
<feature type="transmembrane region" description="Helical" evidence="10">
    <location>
        <begin position="212"/>
        <end position="235"/>
    </location>
</feature>
<evidence type="ECO:0000256" key="8">
    <source>
        <dbReference type="ARBA" id="ARBA00023136"/>
    </source>
</evidence>
<feature type="transmembrane region" description="Helical" evidence="10">
    <location>
        <begin position="295"/>
        <end position="322"/>
    </location>
</feature>
<evidence type="ECO:0000313" key="11">
    <source>
        <dbReference type="EMBL" id="RDC60934.1"/>
    </source>
</evidence>
<organism evidence="11 12">
    <name type="scientific">Alteripontixanthobacter maritimus</name>
    <dbReference type="NCBI Taxonomy" id="2161824"/>
    <lineage>
        <taxon>Bacteria</taxon>
        <taxon>Pseudomonadati</taxon>
        <taxon>Pseudomonadota</taxon>
        <taxon>Alphaproteobacteria</taxon>
        <taxon>Sphingomonadales</taxon>
        <taxon>Erythrobacteraceae</taxon>
        <taxon>Alteripontixanthobacter</taxon>
    </lineage>
</organism>
<reference evidence="11 12" key="1">
    <citation type="submission" date="2018-04" db="EMBL/GenBank/DDBJ databases">
        <title>Altererythrobacter sp. HME9302 genome sequencing and assembly.</title>
        <authorList>
            <person name="Kang H."/>
            <person name="Kim H."/>
            <person name="Joh K."/>
        </authorList>
    </citation>
    <scope>NUCLEOTIDE SEQUENCE [LARGE SCALE GENOMIC DNA]</scope>
    <source>
        <strain evidence="11 12">HME9302</strain>
    </source>
</reference>
<keyword evidence="7" id="KW-0406">Ion transport</keyword>
<feature type="transmembrane region" description="Helical" evidence="10">
    <location>
        <begin position="439"/>
        <end position="461"/>
    </location>
</feature>
<evidence type="ECO:0000256" key="4">
    <source>
        <dbReference type="ARBA" id="ARBA00022475"/>
    </source>
</evidence>
<dbReference type="RefSeq" id="WP_115366991.1">
    <property type="nucleotide sequence ID" value="NZ_QBKA01000002.1"/>
</dbReference>
<evidence type="ECO:0000256" key="3">
    <source>
        <dbReference type="ARBA" id="ARBA00022449"/>
    </source>
</evidence>
<feature type="transmembrane region" description="Helical" evidence="10">
    <location>
        <begin position="32"/>
        <end position="55"/>
    </location>
</feature>
<keyword evidence="4" id="KW-1003">Cell membrane</keyword>
<dbReference type="GO" id="GO:0006811">
    <property type="term" value="P:monoatomic ion transport"/>
    <property type="evidence" value="ECO:0007669"/>
    <property type="project" value="UniProtKB-KW"/>
</dbReference>
<feature type="transmembrane region" description="Helical" evidence="10">
    <location>
        <begin position="412"/>
        <end position="433"/>
    </location>
</feature>
<dbReference type="InterPro" id="IPR002528">
    <property type="entry name" value="MATE_fam"/>
</dbReference>
<dbReference type="InterPro" id="IPR050222">
    <property type="entry name" value="MATE_MdtK"/>
</dbReference>
<keyword evidence="5 10" id="KW-0812">Transmembrane</keyword>
<keyword evidence="2" id="KW-0813">Transport</keyword>
<dbReference type="Proteomes" id="UP000253727">
    <property type="component" value="Unassembled WGS sequence"/>
</dbReference>
<evidence type="ECO:0000256" key="9">
    <source>
        <dbReference type="ARBA" id="ARBA00031636"/>
    </source>
</evidence>
<dbReference type="GO" id="GO:0015297">
    <property type="term" value="F:antiporter activity"/>
    <property type="evidence" value="ECO:0007669"/>
    <property type="project" value="UniProtKB-KW"/>
</dbReference>
<evidence type="ECO:0000256" key="5">
    <source>
        <dbReference type="ARBA" id="ARBA00022692"/>
    </source>
</evidence>
<dbReference type="OrthoDB" id="9780160at2"/>
<keyword evidence="6 10" id="KW-1133">Transmembrane helix</keyword>
<evidence type="ECO:0000256" key="6">
    <source>
        <dbReference type="ARBA" id="ARBA00022989"/>
    </source>
</evidence>
<dbReference type="GO" id="GO:0042910">
    <property type="term" value="F:xenobiotic transmembrane transporter activity"/>
    <property type="evidence" value="ECO:0007669"/>
    <property type="project" value="InterPro"/>
</dbReference>
<sequence length="483" mass="50570">MTNTTPPTPAFSSASLAPARPWRSEFGATLRLSWPLALANLLQMLTYAIDVIFIARLGTMPLAASALAVSVFGLVLWAMSGLVGAVSAVIAAELGERGPALRAVRRSTRMGLWLAVISGAAGMALCLAIGPIARLTGQEPGIVTLASTYMGLLIWSMIPMLAAYVLRSFVSALGRPIFATTITAAGIGVNALANYAFIFGNFGAPELGLRGAAIATIITSLFILAAYIIAIRLDARMHRYHVFGRFWMPDWARLRTIAKIGAPIAGTITAEAGLFAAAAFLMGSIGAVQLAAHTVALQIAALAFQVPFGVGQATTIRVGYFYGARDRAGMARAGWAGIGIGTGFMVITASAMILFPKALLSIYVDPDAARNAALVAFALPYLAIAAAFQLADGLQAVAAGALRGLQDTRVPMIIAIFAYWVPGFGTALLLGYATSLSGVGVWIGLASGLLAAAILLTWRWTRREKLELTRRAGPKIAPFAQTT</sequence>
<gene>
    <name evidence="11" type="ORF">HME9302_02151</name>
</gene>
<dbReference type="NCBIfam" id="TIGR00797">
    <property type="entry name" value="matE"/>
    <property type="match status" value="1"/>
</dbReference>
<evidence type="ECO:0000256" key="7">
    <source>
        <dbReference type="ARBA" id="ARBA00023065"/>
    </source>
</evidence>
<dbReference type="AlphaFoldDB" id="A0A369Q898"/>
<dbReference type="GO" id="GO:0005886">
    <property type="term" value="C:plasma membrane"/>
    <property type="evidence" value="ECO:0007669"/>
    <property type="project" value="UniProtKB-SubCell"/>
</dbReference>
<evidence type="ECO:0000256" key="10">
    <source>
        <dbReference type="SAM" id="Phobius"/>
    </source>
</evidence>
<feature type="transmembrane region" description="Helical" evidence="10">
    <location>
        <begin position="256"/>
        <end position="283"/>
    </location>
</feature>
<dbReference type="InterPro" id="IPR048279">
    <property type="entry name" value="MdtK-like"/>
</dbReference>
<feature type="transmembrane region" description="Helical" evidence="10">
    <location>
        <begin position="112"/>
        <end position="133"/>
    </location>
</feature>
<proteinExistence type="predicted"/>
<comment type="caution">
    <text evidence="11">The sequence shown here is derived from an EMBL/GenBank/DDBJ whole genome shotgun (WGS) entry which is preliminary data.</text>
</comment>
<feature type="transmembrane region" description="Helical" evidence="10">
    <location>
        <begin position="334"/>
        <end position="356"/>
    </location>
</feature>
<feature type="transmembrane region" description="Helical" evidence="10">
    <location>
        <begin position="178"/>
        <end position="200"/>
    </location>
</feature>
<dbReference type="PANTHER" id="PTHR43298:SF2">
    <property type="entry name" value="FMN_FAD EXPORTER YEEO-RELATED"/>
    <property type="match status" value="1"/>
</dbReference>
<name>A0A369Q898_9SPHN</name>